<proteinExistence type="predicted"/>
<sequence>HDGNQGLTKIRARGIELFRVQNNGVFINLAQNTAGDLIVYGETTAAWARFDVSAENLDFAAATSIRTLAGALTLSPTANIIQDAGVFVLTASIDSGAVADQVSIGRYEIGGGNTVFAISQETAVAVDVDETKFSHKMQVRLNGATYFIMLTQT</sequence>
<comment type="caution">
    <text evidence="1">The sequence shown here is derived from an EMBL/GenBank/DDBJ whole genome shotgun (WGS) entry which is preliminary data.</text>
</comment>
<name>X0TFZ4_9ZZZZ</name>
<dbReference type="EMBL" id="BARS01011640">
    <property type="protein sequence ID" value="GAF92139.1"/>
    <property type="molecule type" value="Genomic_DNA"/>
</dbReference>
<evidence type="ECO:0000313" key="1">
    <source>
        <dbReference type="EMBL" id="GAF92139.1"/>
    </source>
</evidence>
<gene>
    <name evidence="1" type="ORF">S01H1_21095</name>
</gene>
<accession>X0TFZ4</accession>
<feature type="non-terminal residue" evidence="1">
    <location>
        <position position="1"/>
    </location>
</feature>
<reference evidence="1" key="1">
    <citation type="journal article" date="2014" name="Front. Microbiol.">
        <title>High frequency of phylogenetically diverse reductive dehalogenase-homologous genes in deep subseafloor sedimentary metagenomes.</title>
        <authorList>
            <person name="Kawai M."/>
            <person name="Futagami T."/>
            <person name="Toyoda A."/>
            <person name="Takaki Y."/>
            <person name="Nishi S."/>
            <person name="Hori S."/>
            <person name="Arai W."/>
            <person name="Tsubouchi T."/>
            <person name="Morono Y."/>
            <person name="Uchiyama I."/>
            <person name="Ito T."/>
            <person name="Fujiyama A."/>
            <person name="Inagaki F."/>
            <person name="Takami H."/>
        </authorList>
    </citation>
    <scope>NUCLEOTIDE SEQUENCE</scope>
    <source>
        <strain evidence="1">Expedition CK06-06</strain>
    </source>
</reference>
<protein>
    <submittedName>
        <fullName evidence="1">Uncharacterized protein</fullName>
    </submittedName>
</protein>
<organism evidence="1">
    <name type="scientific">marine sediment metagenome</name>
    <dbReference type="NCBI Taxonomy" id="412755"/>
    <lineage>
        <taxon>unclassified sequences</taxon>
        <taxon>metagenomes</taxon>
        <taxon>ecological metagenomes</taxon>
    </lineage>
</organism>
<dbReference type="AlphaFoldDB" id="X0TFZ4"/>